<reference evidence="2" key="1">
    <citation type="submission" date="2018-06" db="EMBL/GenBank/DDBJ databases">
        <authorList>
            <person name="Lum Nde A."/>
            <person name="Hugo C."/>
        </authorList>
    </citation>
    <scope>NUCLEOTIDE SEQUENCE [LARGE SCALE GENOMIC DNA]</scope>
    <source>
        <strain evidence="2">1_F178</strain>
    </source>
</reference>
<sequence length="142" mass="16195">MIGAQFLIEDFKSDSNINDYKPYFLDYEANINEYSNSGYFEYKNEEGGDITLFFVAVNGKFSLRYDDNIPNSSSEPSYYSIGNPDSINQIIDAGDENMIPLGSLLDADTAWLVINEFFEHPKQKSTSIKWVNAEQLDWDGVE</sequence>
<dbReference type="AlphaFoldDB" id="A0A3D9C2T2"/>
<evidence type="ECO:0000313" key="1">
    <source>
        <dbReference type="EMBL" id="REC59781.1"/>
    </source>
</evidence>
<accession>A0A3D9C2T2</accession>
<proteinExistence type="predicted"/>
<keyword evidence="2" id="KW-1185">Reference proteome</keyword>
<dbReference type="Proteomes" id="UP000256686">
    <property type="component" value="Unassembled WGS sequence"/>
</dbReference>
<gene>
    <name evidence="1" type="ORF">DRF65_23915</name>
</gene>
<dbReference type="RefSeq" id="WP_115973238.1">
    <property type="nucleotide sequence ID" value="NZ_QNVT01000032.1"/>
</dbReference>
<evidence type="ECO:0008006" key="3">
    <source>
        <dbReference type="Google" id="ProtNLM"/>
    </source>
</evidence>
<protein>
    <recommendedName>
        <fullName evidence="3">Immunity protein Imm1</fullName>
    </recommendedName>
</protein>
<dbReference type="EMBL" id="QNVT01000032">
    <property type="protein sequence ID" value="REC59781.1"/>
    <property type="molecule type" value="Genomic_DNA"/>
</dbReference>
<comment type="caution">
    <text evidence="1">The sequence shown here is derived from an EMBL/GenBank/DDBJ whole genome shotgun (WGS) entry which is preliminary data.</text>
</comment>
<organism evidence="1 2">
    <name type="scientific">Chryseobacterium pennae</name>
    <dbReference type="NCBI Taxonomy" id="2258962"/>
    <lineage>
        <taxon>Bacteria</taxon>
        <taxon>Pseudomonadati</taxon>
        <taxon>Bacteroidota</taxon>
        <taxon>Flavobacteriia</taxon>
        <taxon>Flavobacteriales</taxon>
        <taxon>Weeksellaceae</taxon>
        <taxon>Chryseobacterium group</taxon>
        <taxon>Chryseobacterium</taxon>
    </lineage>
</organism>
<evidence type="ECO:0000313" key="2">
    <source>
        <dbReference type="Proteomes" id="UP000256686"/>
    </source>
</evidence>
<name>A0A3D9C2T2_9FLAO</name>